<comment type="caution">
    <text evidence="5">The sequence shown here is derived from an EMBL/GenBank/DDBJ whole genome shotgun (WGS) entry which is preliminary data.</text>
</comment>
<gene>
    <name evidence="5" type="ORF">L345_05744</name>
</gene>
<dbReference type="InterPro" id="IPR015915">
    <property type="entry name" value="Kelch-typ_b-propeller"/>
</dbReference>
<feature type="non-terminal residue" evidence="5">
    <location>
        <position position="258"/>
    </location>
</feature>
<proteinExistence type="predicted"/>
<keyword evidence="1" id="KW-0880">Kelch repeat</keyword>
<dbReference type="Gene3D" id="2.120.10.80">
    <property type="entry name" value="Kelch-type beta propeller"/>
    <property type="match status" value="1"/>
</dbReference>
<protein>
    <recommendedName>
        <fullName evidence="4">Rab9 effector protein with kelch motifs</fullName>
    </recommendedName>
</protein>
<evidence type="ECO:0000256" key="2">
    <source>
        <dbReference type="ARBA" id="ARBA00022737"/>
    </source>
</evidence>
<evidence type="ECO:0000256" key="1">
    <source>
        <dbReference type="ARBA" id="ARBA00022441"/>
    </source>
</evidence>
<dbReference type="SUPFAM" id="SSF117281">
    <property type="entry name" value="Kelch motif"/>
    <property type="match status" value="1"/>
</dbReference>
<accession>V8P1S1</accession>
<dbReference type="InterPro" id="IPR052124">
    <property type="entry name" value="Rab9_kelch_effector"/>
</dbReference>
<feature type="non-terminal residue" evidence="5">
    <location>
        <position position="1"/>
    </location>
</feature>
<dbReference type="OrthoDB" id="10251809at2759"/>
<dbReference type="PANTHER" id="PTHR46647">
    <property type="entry name" value="RAB9 EFFECTOR PROTEIN WITH KELCH MOTIFS"/>
    <property type="match status" value="1"/>
</dbReference>
<dbReference type="EMBL" id="AZIM01001013">
    <property type="protein sequence ID" value="ETE68459.1"/>
    <property type="molecule type" value="Genomic_DNA"/>
</dbReference>
<sequence length="258" mass="29224">MVKKQKNKDDQATYFNDFYMLTITLTDLTWERIPQDGHIPCPRQGHSLRYWPYMQKETILATSGLKHQRARKNVVKGKIYLFGGCSSQNAEYCLPGVYVFDLDSLTWQKITTSGLAPQTLEHSSAVVGENIFVYGGMENGKAVDDLYTFNTVSHCWTPVKTFASNPGARTGHAFAAIGEIIYMFGGRSNEDEYYTDVYALDTVSLMWQKCEVKGEKPFGRSHHTFTAHSDKDIYLFGGTFEFKDGKIVSKNDIMKLSL</sequence>
<dbReference type="AlphaFoldDB" id="V8P1S1"/>
<keyword evidence="6" id="KW-1185">Reference proteome</keyword>
<evidence type="ECO:0000313" key="5">
    <source>
        <dbReference type="EMBL" id="ETE68459.1"/>
    </source>
</evidence>
<dbReference type="PANTHER" id="PTHR46647:SF1">
    <property type="entry name" value="RAB9 EFFECTOR PROTEIN WITH KELCH MOTIFS"/>
    <property type="match status" value="1"/>
</dbReference>
<evidence type="ECO:0000256" key="3">
    <source>
        <dbReference type="ARBA" id="ARBA00037224"/>
    </source>
</evidence>
<comment type="function">
    <text evidence="3">Rab9 effector required for endosome to trans-Golgi network (TGN) transport.</text>
</comment>
<keyword evidence="2" id="KW-0677">Repeat</keyword>
<dbReference type="Proteomes" id="UP000018936">
    <property type="component" value="Unassembled WGS sequence"/>
</dbReference>
<evidence type="ECO:0000313" key="6">
    <source>
        <dbReference type="Proteomes" id="UP000018936"/>
    </source>
</evidence>
<organism evidence="5 6">
    <name type="scientific">Ophiophagus hannah</name>
    <name type="common">King cobra</name>
    <name type="synonym">Naja hannah</name>
    <dbReference type="NCBI Taxonomy" id="8665"/>
    <lineage>
        <taxon>Eukaryota</taxon>
        <taxon>Metazoa</taxon>
        <taxon>Chordata</taxon>
        <taxon>Craniata</taxon>
        <taxon>Vertebrata</taxon>
        <taxon>Euteleostomi</taxon>
        <taxon>Lepidosauria</taxon>
        <taxon>Squamata</taxon>
        <taxon>Bifurcata</taxon>
        <taxon>Unidentata</taxon>
        <taxon>Episquamata</taxon>
        <taxon>Toxicofera</taxon>
        <taxon>Serpentes</taxon>
        <taxon>Colubroidea</taxon>
        <taxon>Elapidae</taxon>
        <taxon>Elapinae</taxon>
        <taxon>Ophiophagus</taxon>
    </lineage>
</organism>
<evidence type="ECO:0000256" key="4">
    <source>
        <dbReference type="ARBA" id="ARBA00039295"/>
    </source>
</evidence>
<name>V8P1S1_OPHHA</name>
<reference evidence="5 6" key="1">
    <citation type="journal article" date="2013" name="Proc. Natl. Acad. Sci. U.S.A.">
        <title>The king cobra genome reveals dynamic gene evolution and adaptation in the snake venom system.</title>
        <authorList>
            <person name="Vonk F.J."/>
            <person name="Casewell N.R."/>
            <person name="Henkel C.V."/>
            <person name="Heimberg A.M."/>
            <person name="Jansen H.J."/>
            <person name="McCleary R.J."/>
            <person name="Kerkkamp H.M."/>
            <person name="Vos R.A."/>
            <person name="Guerreiro I."/>
            <person name="Calvete J.J."/>
            <person name="Wuster W."/>
            <person name="Woods A.E."/>
            <person name="Logan J.M."/>
            <person name="Harrison R.A."/>
            <person name="Castoe T.A."/>
            <person name="de Koning A.P."/>
            <person name="Pollock D.D."/>
            <person name="Yandell M."/>
            <person name="Calderon D."/>
            <person name="Renjifo C."/>
            <person name="Currier R.B."/>
            <person name="Salgado D."/>
            <person name="Pla D."/>
            <person name="Sanz L."/>
            <person name="Hyder A.S."/>
            <person name="Ribeiro J.M."/>
            <person name="Arntzen J.W."/>
            <person name="van den Thillart G.E."/>
            <person name="Boetzer M."/>
            <person name="Pirovano W."/>
            <person name="Dirks R.P."/>
            <person name="Spaink H.P."/>
            <person name="Duboule D."/>
            <person name="McGlinn E."/>
            <person name="Kini R.M."/>
            <person name="Richardson M.K."/>
        </authorList>
    </citation>
    <scope>NUCLEOTIDE SEQUENCE</scope>
    <source>
        <tissue evidence="5">Blood</tissue>
    </source>
</reference>
<dbReference type="Pfam" id="PF24681">
    <property type="entry name" value="Kelch_KLHDC2_KLHL20_DRC7"/>
    <property type="match status" value="1"/>
</dbReference>